<organism evidence="8 9">
    <name type="scientific">Siminovitchia terrae</name>
    <name type="common">Bacillus terrae</name>
    <dbReference type="NCBI Taxonomy" id="1914933"/>
    <lineage>
        <taxon>Bacteria</taxon>
        <taxon>Bacillati</taxon>
        <taxon>Bacillota</taxon>
        <taxon>Bacilli</taxon>
        <taxon>Bacillales</taxon>
        <taxon>Bacillaceae</taxon>
        <taxon>Siminovitchia</taxon>
    </lineage>
</organism>
<feature type="domain" description="EamA" evidence="7">
    <location>
        <begin position="148"/>
        <end position="281"/>
    </location>
</feature>
<dbReference type="Proteomes" id="UP000287296">
    <property type="component" value="Unassembled WGS sequence"/>
</dbReference>
<feature type="transmembrane region" description="Helical" evidence="6">
    <location>
        <begin position="29"/>
        <end position="51"/>
    </location>
</feature>
<comment type="caution">
    <text evidence="8">The sequence shown here is derived from an EMBL/GenBank/DDBJ whole genome shotgun (WGS) entry which is preliminary data.</text>
</comment>
<feature type="domain" description="EamA" evidence="7">
    <location>
        <begin position="7"/>
        <end position="135"/>
    </location>
</feature>
<feature type="transmembrane region" description="Helical" evidence="6">
    <location>
        <begin position="145"/>
        <end position="166"/>
    </location>
</feature>
<dbReference type="Pfam" id="PF00892">
    <property type="entry name" value="EamA"/>
    <property type="match status" value="2"/>
</dbReference>
<evidence type="ECO:0000256" key="3">
    <source>
        <dbReference type="ARBA" id="ARBA00022692"/>
    </source>
</evidence>
<feature type="transmembrane region" description="Helical" evidence="6">
    <location>
        <begin position="178"/>
        <end position="197"/>
    </location>
</feature>
<dbReference type="PANTHER" id="PTHR32322">
    <property type="entry name" value="INNER MEMBRANE TRANSPORTER"/>
    <property type="match status" value="1"/>
</dbReference>
<comment type="similarity">
    <text evidence="2">Belongs to the EamA transporter family.</text>
</comment>
<evidence type="ECO:0000256" key="6">
    <source>
        <dbReference type="SAM" id="Phobius"/>
    </source>
</evidence>
<dbReference type="EMBL" id="QYTW02000007">
    <property type="protein sequence ID" value="RST59896.1"/>
    <property type="molecule type" value="Genomic_DNA"/>
</dbReference>
<comment type="subcellular location">
    <subcellularLocation>
        <location evidence="1">Endomembrane system</location>
        <topology evidence="1">Multi-pass membrane protein</topology>
    </subcellularLocation>
</comment>
<feature type="transmembrane region" description="Helical" evidence="6">
    <location>
        <begin position="265"/>
        <end position="286"/>
    </location>
</feature>
<dbReference type="GO" id="GO:0016020">
    <property type="term" value="C:membrane"/>
    <property type="evidence" value="ECO:0007669"/>
    <property type="project" value="UniProtKB-SubCell"/>
</dbReference>
<dbReference type="PANTHER" id="PTHR32322:SF2">
    <property type="entry name" value="EAMA DOMAIN-CONTAINING PROTEIN"/>
    <property type="match status" value="1"/>
</dbReference>
<sequence length="312" mass="35153">MKTVIGIFFTMLWSSAAIATKIGLNSTTPLLLATSRFIIAGGLLFLYIYFFHERYPWPKLNEWRSLFLLGLLNTTIYLGATFWALNHVSAGLFNLFVTTNPFLVAILSWILLKRKVLFMEWIGMTVAAFGLLIATWPTITGGEVHVYGLIILGVGMASMAVGSVYFKKVDLKLPSIVINTWQMTIGGIILIPITFILEKDSYFIKLDPNLVGSLSWLVFVISIGTMLLWFYLLKQDTVKANNWLFLTPIFGYVFANVFLDEPVTIFDSVATIFVVIGLLLSGNIAIHPVIKLFNRFRSVSYETDTYEKGDRL</sequence>
<evidence type="ECO:0000256" key="2">
    <source>
        <dbReference type="ARBA" id="ARBA00007362"/>
    </source>
</evidence>
<dbReference type="InterPro" id="IPR050638">
    <property type="entry name" value="AA-Vitamin_Transporters"/>
</dbReference>
<keyword evidence="4 6" id="KW-1133">Transmembrane helix</keyword>
<feature type="transmembrane region" description="Helical" evidence="6">
    <location>
        <begin position="63"/>
        <end position="85"/>
    </location>
</feature>
<evidence type="ECO:0000256" key="1">
    <source>
        <dbReference type="ARBA" id="ARBA00004127"/>
    </source>
</evidence>
<evidence type="ECO:0000256" key="4">
    <source>
        <dbReference type="ARBA" id="ARBA00022989"/>
    </source>
</evidence>
<dbReference type="RefSeq" id="WP_120118166.1">
    <property type="nucleotide sequence ID" value="NZ_BORI01000010.1"/>
</dbReference>
<evidence type="ECO:0000256" key="5">
    <source>
        <dbReference type="ARBA" id="ARBA00023136"/>
    </source>
</evidence>
<keyword evidence="3 6" id="KW-0812">Transmembrane</keyword>
<dbReference type="AlphaFoldDB" id="A0A429X922"/>
<keyword evidence="5 6" id="KW-0472">Membrane</keyword>
<dbReference type="InterPro" id="IPR000620">
    <property type="entry name" value="EamA_dom"/>
</dbReference>
<dbReference type="InterPro" id="IPR037185">
    <property type="entry name" value="EmrE-like"/>
</dbReference>
<reference evidence="8 9" key="1">
    <citation type="submission" date="2018-12" db="EMBL/GenBank/DDBJ databases">
        <authorList>
            <person name="Sun L."/>
            <person name="Chen Z."/>
        </authorList>
    </citation>
    <scope>NUCLEOTIDE SEQUENCE [LARGE SCALE GENOMIC DNA]</scope>
    <source>
        <strain evidence="8 9">LMG 29736</strain>
    </source>
</reference>
<evidence type="ECO:0000259" key="7">
    <source>
        <dbReference type="Pfam" id="PF00892"/>
    </source>
</evidence>
<evidence type="ECO:0000313" key="9">
    <source>
        <dbReference type="Proteomes" id="UP000287296"/>
    </source>
</evidence>
<feature type="transmembrane region" description="Helical" evidence="6">
    <location>
        <begin position="243"/>
        <end position="259"/>
    </location>
</feature>
<feature type="transmembrane region" description="Helical" evidence="6">
    <location>
        <begin position="121"/>
        <end position="139"/>
    </location>
</feature>
<feature type="transmembrane region" description="Helical" evidence="6">
    <location>
        <begin position="209"/>
        <end position="231"/>
    </location>
</feature>
<gene>
    <name evidence="8" type="ORF">D5F11_009260</name>
</gene>
<name>A0A429X922_SIMTE</name>
<proteinExistence type="inferred from homology"/>
<dbReference type="SUPFAM" id="SSF103481">
    <property type="entry name" value="Multidrug resistance efflux transporter EmrE"/>
    <property type="match status" value="2"/>
</dbReference>
<evidence type="ECO:0000313" key="8">
    <source>
        <dbReference type="EMBL" id="RST59896.1"/>
    </source>
</evidence>
<accession>A0A429X922</accession>
<protein>
    <submittedName>
        <fullName evidence="8">EamA/RhaT family transporter</fullName>
    </submittedName>
</protein>
<dbReference type="OrthoDB" id="149142at2"/>
<feature type="transmembrane region" description="Helical" evidence="6">
    <location>
        <begin position="91"/>
        <end position="112"/>
    </location>
</feature>